<feature type="transmembrane region" description="Helical" evidence="5">
    <location>
        <begin position="230"/>
        <end position="252"/>
    </location>
</feature>
<dbReference type="PROSITE" id="PS50928">
    <property type="entry name" value="ABC_TM1"/>
    <property type="match status" value="1"/>
</dbReference>
<dbReference type="AlphaFoldDB" id="A0A7W6IKB8"/>
<dbReference type="SUPFAM" id="SSF161098">
    <property type="entry name" value="MetI-like"/>
    <property type="match status" value="1"/>
</dbReference>
<evidence type="ECO:0000256" key="6">
    <source>
        <dbReference type="SAM" id="MobiDB-lite"/>
    </source>
</evidence>
<dbReference type="Gene3D" id="1.10.3720.10">
    <property type="entry name" value="MetI-like"/>
    <property type="match status" value="1"/>
</dbReference>
<keyword evidence="4 5" id="KW-0472">Membrane</keyword>
<feature type="transmembrane region" description="Helical" evidence="5">
    <location>
        <begin position="314"/>
        <end position="343"/>
    </location>
</feature>
<feature type="region of interest" description="Disordered" evidence="6">
    <location>
        <begin position="1"/>
        <end position="41"/>
    </location>
</feature>
<feature type="transmembrane region" description="Helical" evidence="5">
    <location>
        <begin position="363"/>
        <end position="383"/>
    </location>
</feature>
<evidence type="ECO:0000256" key="1">
    <source>
        <dbReference type="ARBA" id="ARBA00004651"/>
    </source>
</evidence>
<dbReference type="PANTHER" id="PTHR43839">
    <property type="entry name" value="OPPC IN A BINDING PROTEIN-DEPENDENT TRANSPORT SYSTEM"/>
    <property type="match status" value="1"/>
</dbReference>
<name>A0A7W6IKB8_9HYPH</name>
<dbReference type="RefSeq" id="WP_183309862.1">
    <property type="nucleotide sequence ID" value="NZ_JACIEW010000001.1"/>
</dbReference>
<evidence type="ECO:0000259" key="7">
    <source>
        <dbReference type="PROSITE" id="PS50928"/>
    </source>
</evidence>
<feature type="transmembrane region" description="Helical" evidence="5">
    <location>
        <begin position="258"/>
        <end position="275"/>
    </location>
</feature>
<dbReference type="GO" id="GO:0055085">
    <property type="term" value="P:transmembrane transport"/>
    <property type="evidence" value="ECO:0007669"/>
    <property type="project" value="InterPro"/>
</dbReference>
<evidence type="ECO:0000256" key="2">
    <source>
        <dbReference type="ARBA" id="ARBA00022692"/>
    </source>
</evidence>
<evidence type="ECO:0000313" key="9">
    <source>
        <dbReference type="Proteomes" id="UP000547011"/>
    </source>
</evidence>
<dbReference type="GO" id="GO:0005886">
    <property type="term" value="C:plasma membrane"/>
    <property type="evidence" value="ECO:0007669"/>
    <property type="project" value="UniProtKB-SubCell"/>
</dbReference>
<comment type="subcellular location">
    <subcellularLocation>
        <location evidence="1 5">Cell membrane</location>
        <topology evidence="1 5">Multi-pass membrane protein</topology>
    </subcellularLocation>
</comment>
<feature type="domain" description="ABC transmembrane type-1" evidence="7">
    <location>
        <begin position="191"/>
        <end position="387"/>
    </location>
</feature>
<dbReference type="InterPro" id="IPR025966">
    <property type="entry name" value="OppC_N"/>
</dbReference>
<dbReference type="Proteomes" id="UP000547011">
    <property type="component" value="Unassembled WGS sequence"/>
</dbReference>
<evidence type="ECO:0000313" key="8">
    <source>
        <dbReference type="EMBL" id="MBB4051139.1"/>
    </source>
</evidence>
<dbReference type="EMBL" id="JACIEW010000001">
    <property type="protein sequence ID" value="MBB4051139.1"/>
    <property type="molecule type" value="Genomic_DNA"/>
</dbReference>
<feature type="transmembrane region" description="Helical" evidence="5">
    <location>
        <begin position="61"/>
        <end position="81"/>
    </location>
</feature>
<keyword evidence="9" id="KW-1185">Reference proteome</keyword>
<gene>
    <name evidence="8" type="ORF">GGR20_000757</name>
</gene>
<dbReference type="InterPro" id="IPR035906">
    <property type="entry name" value="MetI-like_sf"/>
</dbReference>
<dbReference type="PANTHER" id="PTHR43839:SF1">
    <property type="entry name" value="OPPC IN A BINDING PROTEIN-DEPENDENT TRANSPORT SYSTEM"/>
    <property type="match status" value="1"/>
</dbReference>
<proteinExistence type="inferred from homology"/>
<reference evidence="8 9" key="1">
    <citation type="submission" date="2020-08" db="EMBL/GenBank/DDBJ databases">
        <title>Genomic Encyclopedia of Type Strains, Phase IV (KMG-IV): sequencing the most valuable type-strain genomes for metagenomic binning, comparative biology and taxonomic classification.</title>
        <authorList>
            <person name="Goeker M."/>
        </authorList>
    </citation>
    <scope>NUCLEOTIDE SEQUENCE [LARGE SCALE GENOMIC DNA]</scope>
    <source>
        <strain evidence="8 9">DSM 23447</strain>
    </source>
</reference>
<accession>A0A7W6IKB8</accession>
<dbReference type="Pfam" id="PF00528">
    <property type="entry name" value="BPD_transp_1"/>
    <property type="match status" value="1"/>
</dbReference>
<organism evidence="8 9">
    <name type="scientific">Devosia subaequoris</name>
    <dbReference type="NCBI Taxonomy" id="395930"/>
    <lineage>
        <taxon>Bacteria</taxon>
        <taxon>Pseudomonadati</taxon>
        <taxon>Pseudomonadota</taxon>
        <taxon>Alphaproteobacteria</taxon>
        <taxon>Hyphomicrobiales</taxon>
        <taxon>Devosiaceae</taxon>
        <taxon>Devosia</taxon>
    </lineage>
</organism>
<dbReference type="InterPro" id="IPR000515">
    <property type="entry name" value="MetI-like"/>
</dbReference>
<comment type="similarity">
    <text evidence="5">Belongs to the binding-protein-dependent transport system permease family.</text>
</comment>
<comment type="caution">
    <text evidence="8">The sequence shown here is derived from an EMBL/GenBank/DDBJ whole genome shotgun (WGS) entry which is preliminary data.</text>
</comment>
<evidence type="ECO:0000256" key="4">
    <source>
        <dbReference type="ARBA" id="ARBA00023136"/>
    </source>
</evidence>
<dbReference type="Pfam" id="PF12911">
    <property type="entry name" value="OppC_N"/>
    <property type="match status" value="1"/>
</dbReference>
<protein>
    <submittedName>
        <fullName evidence="8">Peptide/nickel transport system permease protein</fullName>
    </submittedName>
</protein>
<evidence type="ECO:0000256" key="5">
    <source>
        <dbReference type="RuleBase" id="RU363032"/>
    </source>
</evidence>
<feature type="transmembrane region" description="Helical" evidence="5">
    <location>
        <begin position="193"/>
        <end position="218"/>
    </location>
</feature>
<keyword evidence="5" id="KW-0813">Transport</keyword>
<sequence>MTRSDKDIHSAIPLPPDVGAGPATTPAEEADVPATVSRHGSGNETYATLVWRRFRRSTMGMIGLVLVVMLLVVSVFADFFAPMDPKEPNLPFAPPDLIAFEDPQGNFSLIPWVYPIGDTGEFDPVTFQPLTGAVKDNPTPTGFFVQGHEYRLFWFIPANIHFFGSTDGRPIQLLGTDKFGRDILSRGIVGSRISLMIALAVVTMTTVVGTLVGITSGYIGGAVDAWLQRFVEFVLAFPQLPLYLALTSLIPVTAPSNVFLTFVIFVMAVLGWAQLSREVRSKTLSLARIEYVRAAIAVGASDGRIITRHILPNVLSHIIVAVTLAIPTVVLLESFLGFLGFAVKPPLISWGLMLQDTGTFSVIGSYPWILSPVIFVLITVFAFNALGDGLRDAVDPY</sequence>
<dbReference type="CDD" id="cd06261">
    <property type="entry name" value="TM_PBP2"/>
    <property type="match status" value="1"/>
</dbReference>
<keyword evidence="2 5" id="KW-0812">Transmembrane</keyword>
<keyword evidence="3 5" id="KW-1133">Transmembrane helix</keyword>
<evidence type="ECO:0000256" key="3">
    <source>
        <dbReference type="ARBA" id="ARBA00022989"/>
    </source>
</evidence>